<dbReference type="EC" id="2.7.7.77" evidence="8"/>
<dbReference type="PANTHER" id="PTHR19136">
    <property type="entry name" value="MOLYBDENUM COFACTOR GUANYLYLTRANSFERASE"/>
    <property type="match status" value="1"/>
</dbReference>
<feature type="domain" description="MobA-like NTP transferase" evidence="9">
    <location>
        <begin position="10"/>
        <end position="171"/>
    </location>
</feature>
<dbReference type="GO" id="GO:0005737">
    <property type="term" value="C:cytoplasm"/>
    <property type="evidence" value="ECO:0007669"/>
    <property type="project" value="UniProtKB-SubCell"/>
</dbReference>
<keyword evidence="3 8" id="KW-0479">Metal-binding</keyword>
<feature type="binding site" evidence="8">
    <location>
        <position position="106"/>
    </location>
    <ligand>
        <name>GTP</name>
        <dbReference type="ChEBI" id="CHEBI:37565"/>
    </ligand>
</feature>
<dbReference type="Gene3D" id="3.90.550.10">
    <property type="entry name" value="Spore Coat Polysaccharide Biosynthesis Protein SpsA, Chain A"/>
    <property type="match status" value="1"/>
</dbReference>
<evidence type="ECO:0000256" key="8">
    <source>
        <dbReference type="HAMAP-Rule" id="MF_00316"/>
    </source>
</evidence>
<dbReference type="AlphaFoldDB" id="A0A7W7YQS9"/>
<evidence type="ECO:0000256" key="6">
    <source>
        <dbReference type="ARBA" id="ARBA00023134"/>
    </source>
</evidence>
<evidence type="ECO:0000259" key="9">
    <source>
        <dbReference type="Pfam" id="PF12804"/>
    </source>
</evidence>
<comment type="cofactor">
    <cofactor evidence="8">
        <name>Mg(2+)</name>
        <dbReference type="ChEBI" id="CHEBI:18420"/>
    </cofactor>
</comment>
<comment type="subunit">
    <text evidence="8">Monomer.</text>
</comment>
<sequence>MATTTEDIPGVILAGGLSSRMGEDKARIRLGGVCLLDRAARRLAPQVSALAVNANGPVLFAEGEELPVFADLDTARAGPLGGILAALDHAGKHHPGASHVATVPIDSPFFPADLVARLARAADGPERIVAARSAGGLHPVFALWPVALAGDLAAWLAGGGALRVRSYLERHQAREVAFPPVETPRGPLDPFFNINTPDDLAAAENWLWILER</sequence>
<evidence type="ECO:0000256" key="3">
    <source>
        <dbReference type="ARBA" id="ARBA00022723"/>
    </source>
</evidence>
<feature type="binding site" evidence="8">
    <location>
        <position position="71"/>
    </location>
    <ligand>
        <name>GTP</name>
        <dbReference type="ChEBI" id="CHEBI:37565"/>
    </ligand>
</feature>
<dbReference type="GO" id="GO:0005525">
    <property type="term" value="F:GTP binding"/>
    <property type="evidence" value="ECO:0007669"/>
    <property type="project" value="UniProtKB-UniRule"/>
</dbReference>
<keyword evidence="4 8" id="KW-0547">Nucleotide-binding</keyword>
<dbReference type="RefSeq" id="WP_184139634.1">
    <property type="nucleotide sequence ID" value="NZ_JACHIK010000001.1"/>
</dbReference>
<evidence type="ECO:0000256" key="1">
    <source>
        <dbReference type="ARBA" id="ARBA00022490"/>
    </source>
</evidence>
<dbReference type="SUPFAM" id="SSF53448">
    <property type="entry name" value="Nucleotide-diphospho-sugar transferases"/>
    <property type="match status" value="1"/>
</dbReference>
<comment type="caution">
    <text evidence="10">The sequence shown here is derived from an EMBL/GenBank/DDBJ whole genome shotgun (WGS) entry which is preliminary data.</text>
</comment>
<feature type="binding site" evidence="8">
    <location>
        <position position="25"/>
    </location>
    <ligand>
        <name>GTP</name>
        <dbReference type="ChEBI" id="CHEBI:37565"/>
    </ligand>
</feature>
<reference evidence="10 11" key="1">
    <citation type="submission" date="2020-08" db="EMBL/GenBank/DDBJ databases">
        <title>Genomic Encyclopedia of Type Strains, Phase IV (KMG-IV): sequencing the most valuable type-strain genomes for metagenomic binning, comparative biology and taxonomic classification.</title>
        <authorList>
            <person name="Goeker M."/>
        </authorList>
    </citation>
    <scope>NUCLEOTIDE SEQUENCE [LARGE SCALE GENOMIC DNA]</scope>
    <source>
        <strain evidence="10 11">DSM 21319</strain>
    </source>
</reference>
<dbReference type="Proteomes" id="UP000535406">
    <property type="component" value="Unassembled WGS sequence"/>
</dbReference>
<evidence type="ECO:0000313" key="10">
    <source>
        <dbReference type="EMBL" id="MBB5040651.1"/>
    </source>
</evidence>
<keyword evidence="6 8" id="KW-0342">GTP-binding</keyword>
<dbReference type="Pfam" id="PF12804">
    <property type="entry name" value="NTP_transf_3"/>
    <property type="match status" value="1"/>
</dbReference>
<name>A0A7W7YQS9_9HYPH</name>
<keyword evidence="2 8" id="KW-0808">Transferase</keyword>
<dbReference type="NCBIfam" id="TIGR02665">
    <property type="entry name" value="molyb_mobA"/>
    <property type="match status" value="1"/>
</dbReference>
<proteinExistence type="inferred from homology"/>
<evidence type="ECO:0000256" key="5">
    <source>
        <dbReference type="ARBA" id="ARBA00022842"/>
    </source>
</evidence>
<comment type="subcellular location">
    <subcellularLocation>
        <location evidence="8">Cytoplasm</location>
    </subcellularLocation>
</comment>
<dbReference type="GO" id="GO:0061603">
    <property type="term" value="F:molybdenum cofactor guanylyltransferase activity"/>
    <property type="evidence" value="ECO:0007669"/>
    <property type="project" value="UniProtKB-EC"/>
</dbReference>
<comment type="function">
    <text evidence="8">Transfers a GMP moiety from GTP to Mo-molybdopterin (Mo-MPT) cofactor (Moco or molybdenum cofactor) to form Mo-molybdopterin guanine dinucleotide (Mo-MGD) cofactor.</text>
</comment>
<dbReference type="GO" id="GO:1902758">
    <property type="term" value="P:bis(molybdopterin guanine dinucleotide)molybdenum biosynthetic process"/>
    <property type="evidence" value="ECO:0007669"/>
    <property type="project" value="TreeGrafter"/>
</dbReference>
<keyword evidence="10" id="KW-0548">Nucleotidyltransferase</keyword>
<keyword evidence="11" id="KW-1185">Reference proteome</keyword>
<dbReference type="InterPro" id="IPR013482">
    <property type="entry name" value="Molybde_CF_guanTrfase"/>
</dbReference>
<keyword evidence="1 8" id="KW-0963">Cytoplasm</keyword>
<dbReference type="InterPro" id="IPR025877">
    <property type="entry name" value="MobA-like_NTP_Trfase"/>
</dbReference>
<protein>
    <recommendedName>
        <fullName evidence="8">Molybdenum cofactor guanylyltransferase</fullName>
        <shortName evidence="8">MoCo guanylyltransferase</shortName>
        <ecNumber evidence="8">2.7.7.77</ecNumber>
    </recommendedName>
    <alternativeName>
        <fullName evidence="8">GTP:molybdopterin guanylyltransferase</fullName>
    </alternativeName>
    <alternativeName>
        <fullName evidence="8">Mo-MPT guanylyltransferase</fullName>
    </alternativeName>
    <alternativeName>
        <fullName evidence="8">Molybdopterin guanylyltransferase</fullName>
    </alternativeName>
    <alternativeName>
        <fullName evidence="8">Molybdopterin-guanine dinucleotide synthase</fullName>
        <shortName evidence="8">MGD synthase</shortName>
    </alternativeName>
</protein>
<feature type="binding site" evidence="8">
    <location>
        <begin position="13"/>
        <end position="15"/>
    </location>
    <ligand>
        <name>GTP</name>
        <dbReference type="ChEBI" id="CHEBI:37565"/>
    </ligand>
</feature>
<dbReference type="HAMAP" id="MF_00316">
    <property type="entry name" value="MobA"/>
    <property type="match status" value="1"/>
</dbReference>
<evidence type="ECO:0000256" key="4">
    <source>
        <dbReference type="ARBA" id="ARBA00022741"/>
    </source>
</evidence>
<comment type="domain">
    <text evidence="8">The N-terminal domain determines nucleotide recognition and specific binding, while the C-terminal domain determines the specific binding to the target protein.</text>
</comment>
<evidence type="ECO:0000313" key="11">
    <source>
        <dbReference type="Proteomes" id="UP000535406"/>
    </source>
</evidence>
<keyword evidence="5 8" id="KW-0460">Magnesium</keyword>
<feature type="binding site" evidence="8">
    <location>
        <position position="53"/>
    </location>
    <ligand>
        <name>GTP</name>
        <dbReference type="ChEBI" id="CHEBI:37565"/>
    </ligand>
</feature>
<organism evidence="10 11">
    <name type="scientific">Shinella fusca</name>
    <dbReference type="NCBI Taxonomy" id="544480"/>
    <lineage>
        <taxon>Bacteria</taxon>
        <taxon>Pseudomonadati</taxon>
        <taxon>Pseudomonadota</taxon>
        <taxon>Alphaproteobacteria</taxon>
        <taxon>Hyphomicrobiales</taxon>
        <taxon>Rhizobiaceae</taxon>
        <taxon>Shinella</taxon>
    </lineage>
</organism>
<evidence type="ECO:0000256" key="7">
    <source>
        <dbReference type="ARBA" id="ARBA00023150"/>
    </source>
</evidence>
<gene>
    <name evidence="8" type="primary">mobA</name>
    <name evidence="10" type="ORF">HNQ66_000029</name>
</gene>
<dbReference type="GO" id="GO:0046872">
    <property type="term" value="F:metal ion binding"/>
    <property type="evidence" value="ECO:0007669"/>
    <property type="project" value="UniProtKB-KW"/>
</dbReference>
<dbReference type="InterPro" id="IPR029044">
    <property type="entry name" value="Nucleotide-diphossugar_trans"/>
</dbReference>
<feature type="binding site" evidence="8">
    <location>
        <position position="106"/>
    </location>
    <ligand>
        <name>Mg(2+)</name>
        <dbReference type="ChEBI" id="CHEBI:18420"/>
    </ligand>
</feature>
<accession>A0A7W7YQS9</accession>
<dbReference type="CDD" id="cd02503">
    <property type="entry name" value="MobA"/>
    <property type="match status" value="1"/>
</dbReference>
<evidence type="ECO:0000256" key="2">
    <source>
        <dbReference type="ARBA" id="ARBA00022679"/>
    </source>
</evidence>
<keyword evidence="7 8" id="KW-0501">Molybdenum cofactor biosynthesis</keyword>
<comment type="similarity">
    <text evidence="8">Belongs to the MobA family.</text>
</comment>
<dbReference type="EMBL" id="JACHIK010000001">
    <property type="protein sequence ID" value="MBB5040651.1"/>
    <property type="molecule type" value="Genomic_DNA"/>
</dbReference>
<dbReference type="PANTHER" id="PTHR19136:SF81">
    <property type="entry name" value="MOLYBDENUM COFACTOR GUANYLYLTRANSFERASE"/>
    <property type="match status" value="1"/>
</dbReference>
<comment type="catalytic activity">
    <reaction evidence="8">
        <text>Mo-molybdopterin + GTP + H(+) = Mo-molybdopterin guanine dinucleotide + diphosphate</text>
        <dbReference type="Rhea" id="RHEA:34243"/>
        <dbReference type="ChEBI" id="CHEBI:15378"/>
        <dbReference type="ChEBI" id="CHEBI:33019"/>
        <dbReference type="ChEBI" id="CHEBI:37565"/>
        <dbReference type="ChEBI" id="CHEBI:71302"/>
        <dbReference type="ChEBI" id="CHEBI:71310"/>
        <dbReference type="EC" id="2.7.7.77"/>
    </reaction>
</comment>